<keyword evidence="2" id="KW-0805">Transcription regulation</keyword>
<evidence type="ECO:0000259" key="7">
    <source>
        <dbReference type="PROSITE" id="PS50888"/>
    </source>
</evidence>
<dbReference type="InterPro" id="IPR011598">
    <property type="entry name" value="bHLH_dom"/>
</dbReference>
<dbReference type="AlphaFoldDB" id="A0AAN9TSP4"/>
<dbReference type="GO" id="GO:0046983">
    <property type="term" value="F:protein dimerization activity"/>
    <property type="evidence" value="ECO:0007669"/>
    <property type="project" value="InterPro"/>
</dbReference>
<dbReference type="PROSITE" id="PS50888">
    <property type="entry name" value="BHLH"/>
    <property type="match status" value="1"/>
</dbReference>
<dbReference type="CDD" id="cd11440">
    <property type="entry name" value="bHLH-O_Cwo_like"/>
    <property type="match status" value="1"/>
</dbReference>
<accession>A0AAN9TSP4</accession>
<dbReference type="SUPFAM" id="SSF158457">
    <property type="entry name" value="Orange domain-like"/>
    <property type="match status" value="1"/>
</dbReference>
<dbReference type="PANTHER" id="PTHR10985">
    <property type="entry name" value="BASIC HELIX-LOOP-HELIX TRANSCRIPTION FACTOR, HES-RELATED"/>
    <property type="match status" value="1"/>
</dbReference>
<evidence type="ECO:0000313" key="9">
    <source>
        <dbReference type="EMBL" id="KAK7603521.1"/>
    </source>
</evidence>
<feature type="region of interest" description="Disordered" evidence="6">
    <location>
        <begin position="267"/>
        <end position="290"/>
    </location>
</feature>
<evidence type="ECO:0000259" key="8">
    <source>
        <dbReference type="PROSITE" id="PS51054"/>
    </source>
</evidence>
<dbReference type="Pfam" id="PF07527">
    <property type="entry name" value="Hairy_orange"/>
    <property type="match status" value="1"/>
</dbReference>
<dbReference type="SUPFAM" id="SSF47459">
    <property type="entry name" value="HLH, helix-loop-helix DNA-binding domain"/>
    <property type="match status" value="1"/>
</dbReference>
<dbReference type="GO" id="GO:0006355">
    <property type="term" value="P:regulation of DNA-templated transcription"/>
    <property type="evidence" value="ECO:0007669"/>
    <property type="project" value="InterPro"/>
</dbReference>
<keyword evidence="10" id="KW-1185">Reference proteome</keyword>
<dbReference type="InterPro" id="IPR003650">
    <property type="entry name" value="Orange_dom"/>
</dbReference>
<feature type="compositionally biased region" description="Low complexity" evidence="6">
    <location>
        <begin position="270"/>
        <end position="281"/>
    </location>
</feature>
<dbReference type="Proteomes" id="UP001367676">
    <property type="component" value="Unassembled WGS sequence"/>
</dbReference>
<dbReference type="InterPro" id="IPR050370">
    <property type="entry name" value="HES_HEY"/>
</dbReference>
<dbReference type="SMART" id="SM00511">
    <property type="entry name" value="ORANGE"/>
    <property type="match status" value="1"/>
</dbReference>
<dbReference type="FunFam" id="4.10.280.10:FF:000079">
    <property type="entry name" value="CLUMA_CG001539, isoform A"/>
    <property type="match status" value="1"/>
</dbReference>
<comment type="subcellular location">
    <subcellularLocation>
        <location evidence="1">Nucleus</location>
    </subcellularLocation>
</comment>
<evidence type="ECO:0000256" key="4">
    <source>
        <dbReference type="ARBA" id="ARBA00023163"/>
    </source>
</evidence>
<feature type="domain" description="BHLH" evidence="7">
    <location>
        <begin position="40"/>
        <end position="95"/>
    </location>
</feature>
<dbReference type="GO" id="GO:0005634">
    <property type="term" value="C:nucleus"/>
    <property type="evidence" value="ECO:0007669"/>
    <property type="project" value="UniProtKB-SubCell"/>
</dbReference>
<dbReference type="Gene3D" id="4.10.280.10">
    <property type="entry name" value="Helix-loop-helix DNA-binding domain"/>
    <property type="match status" value="1"/>
</dbReference>
<evidence type="ECO:0000256" key="1">
    <source>
        <dbReference type="ARBA" id="ARBA00004123"/>
    </source>
</evidence>
<dbReference type="InterPro" id="IPR036638">
    <property type="entry name" value="HLH_DNA-bd_sf"/>
</dbReference>
<evidence type="ECO:0000256" key="3">
    <source>
        <dbReference type="ARBA" id="ARBA00023125"/>
    </source>
</evidence>
<keyword evidence="4" id="KW-0804">Transcription</keyword>
<dbReference type="SMART" id="SM00353">
    <property type="entry name" value="HLH"/>
    <property type="match status" value="1"/>
</dbReference>
<evidence type="ECO:0000256" key="6">
    <source>
        <dbReference type="SAM" id="MobiDB-lite"/>
    </source>
</evidence>
<evidence type="ECO:0000313" key="10">
    <source>
        <dbReference type="Proteomes" id="UP001367676"/>
    </source>
</evidence>
<gene>
    <name evidence="9" type="ORF">V9T40_003520</name>
</gene>
<organism evidence="9 10">
    <name type="scientific">Parthenolecanium corni</name>
    <dbReference type="NCBI Taxonomy" id="536013"/>
    <lineage>
        <taxon>Eukaryota</taxon>
        <taxon>Metazoa</taxon>
        <taxon>Ecdysozoa</taxon>
        <taxon>Arthropoda</taxon>
        <taxon>Hexapoda</taxon>
        <taxon>Insecta</taxon>
        <taxon>Pterygota</taxon>
        <taxon>Neoptera</taxon>
        <taxon>Paraneoptera</taxon>
        <taxon>Hemiptera</taxon>
        <taxon>Sternorrhyncha</taxon>
        <taxon>Coccoidea</taxon>
        <taxon>Coccidae</taxon>
        <taxon>Parthenolecanium</taxon>
    </lineage>
</organism>
<protein>
    <submittedName>
        <fullName evidence="9">Uncharacterized protein</fullName>
    </submittedName>
</protein>
<keyword evidence="3" id="KW-0238">DNA-binding</keyword>
<dbReference type="Gene3D" id="6.10.250.980">
    <property type="match status" value="1"/>
</dbReference>
<reference evidence="9 10" key="1">
    <citation type="submission" date="2024-03" db="EMBL/GenBank/DDBJ databases">
        <title>Adaptation during the transition from Ophiocordyceps entomopathogen to insect associate is accompanied by gene loss and intensified selection.</title>
        <authorList>
            <person name="Ward C.M."/>
            <person name="Onetto C.A."/>
            <person name="Borneman A.R."/>
        </authorList>
    </citation>
    <scope>NUCLEOTIDE SEQUENCE [LARGE SCALE GENOMIC DNA]</scope>
    <source>
        <strain evidence="9">AWRI1</strain>
        <tissue evidence="9">Single Adult Female</tissue>
    </source>
</reference>
<dbReference type="GO" id="GO:0003677">
    <property type="term" value="F:DNA binding"/>
    <property type="evidence" value="ECO:0007669"/>
    <property type="project" value="UniProtKB-KW"/>
</dbReference>
<proteinExistence type="predicted"/>
<dbReference type="Pfam" id="PF00010">
    <property type="entry name" value="HLH"/>
    <property type="match status" value="1"/>
</dbReference>
<keyword evidence="5" id="KW-0539">Nucleus</keyword>
<name>A0AAN9TSP4_9HEMI</name>
<feature type="domain" description="Orange" evidence="8">
    <location>
        <begin position="142"/>
        <end position="177"/>
    </location>
</feature>
<evidence type="ECO:0000256" key="5">
    <source>
        <dbReference type="ARBA" id="ARBA00023242"/>
    </source>
</evidence>
<comment type="caution">
    <text evidence="9">The sequence shown here is derived from an EMBL/GenBank/DDBJ whole genome shotgun (WGS) entry which is preliminary data.</text>
</comment>
<evidence type="ECO:0000256" key="2">
    <source>
        <dbReference type="ARBA" id="ARBA00023015"/>
    </source>
</evidence>
<sequence length="438" mass="49162">MLPTCSNLMTQHRFSAYISNQQALKHQINGEFRRVKKRLEDPMSHRIIEKRRRDRMNNCLADLSRLIPAEYLKKGRGRVEKTEIIEMAIKHMKYLQAVTCNSAGEACVTRGNIHESNSIPEKQFVNGTKVLGEPELSSTDHYKLGYQECLAETMRFLVELQGFFPTDTLCVKLINHLQKYFEKLAKGEKLMTSIHESVVLQPSELERKANDFRQVTVQVGRNMTNSVSNSINSDDSYQENTIVDGHLHEIHAGSHYSTLYIPSAAADVHSQSSPESSSSQQDLNDTHSSSSSMYKFKNYIRERFEHSNPDKPAIPSVVVCSKKRRADSTNVLNSSPPIPEHIPRCTRPVPIFALHAKGSFYVPLTIDSHLLSPFVTELNSDYGIPGFSSLLLHPVTISVNFNRPTLQSSSPSLPILSSNLGLPAGFSNGSMLMVSECR</sequence>
<dbReference type="EMBL" id="JBBCAQ010000006">
    <property type="protein sequence ID" value="KAK7603521.1"/>
    <property type="molecule type" value="Genomic_DNA"/>
</dbReference>
<dbReference type="PROSITE" id="PS51054">
    <property type="entry name" value="ORANGE"/>
    <property type="match status" value="1"/>
</dbReference>